<protein>
    <submittedName>
        <fullName evidence="1">Uncharacterized protein</fullName>
    </submittedName>
</protein>
<evidence type="ECO:0000313" key="1">
    <source>
        <dbReference type="EMBL" id="GAF67266.1"/>
    </source>
</evidence>
<organism evidence="1">
    <name type="scientific">marine sediment metagenome</name>
    <dbReference type="NCBI Taxonomy" id="412755"/>
    <lineage>
        <taxon>unclassified sequences</taxon>
        <taxon>metagenomes</taxon>
        <taxon>ecological metagenomes</taxon>
    </lineage>
</organism>
<name>X0RW52_9ZZZZ</name>
<accession>X0RW52</accession>
<sequence length="118" mass="12924">ALRAVLQPDEATLVAAREIAKIAAEQHAARVLVHSDSPYTLLRTIYFLLPLNTAPLEQTLSEAPGVTLPDDALVAVYSSEWTYDKDSGRLGNDKISVPAKLIYENGDLRVLRPEKAEP</sequence>
<proteinExistence type="predicted"/>
<gene>
    <name evidence="1" type="ORF">S01H1_14448</name>
</gene>
<reference evidence="1" key="1">
    <citation type="journal article" date="2014" name="Front. Microbiol.">
        <title>High frequency of phylogenetically diverse reductive dehalogenase-homologous genes in deep subseafloor sedimentary metagenomes.</title>
        <authorList>
            <person name="Kawai M."/>
            <person name="Futagami T."/>
            <person name="Toyoda A."/>
            <person name="Takaki Y."/>
            <person name="Nishi S."/>
            <person name="Hori S."/>
            <person name="Arai W."/>
            <person name="Tsubouchi T."/>
            <person name="Morono Y."/>
            <person name="Uchiyama I."/>
            <person name="Ito T."/>
            <person name="Fujiyama A."/>
            <person name="Inagaki F."/>
            <person name="Takami H."/>
        </authorList>
    </citation>
    <scope>NUCLEOTIDE SEQUENCE</scope>
    <source>
        <strain evidence="1">Expedition CK06-06</strain>
    </source>
</reference>
<dbReference type="EMBL" id="BARS01007517">
    <property type="protein sequence ID" value="GAF67266.1"/>
    <property type="molecule type" value="Genomic_DNA"/>
</dbReference>
<comment type="caution">
    <text evidence="1">The sequence shown here is derived from an EMBL/GenBank/DDBJ whole genome shotgun (WGS) entry which is preliminary data.</text>
</comment>
<feature type="non-terminal residue" evidence="1">
    <location>
        <position position="1"/>
    </location>
</feature>
<dbReference type="AlphaFoldDB" id="X0RW52"/>